<organism evidence="8 9">
    <name type="scientific">Chitinophaga tropicalis</name>
    <dbReference type="NCBI Taxonomy" id="2683588"/>
    <lineage>
        <taxon>Bacteria</taxon>
        <taxon>Pseudomonadati</taxon>
        <taxon>Bacteroidota</taxon>
        <taxon>Chitinophagia</taxon>
        <taxon>Chitinophagales</taxon>
        <taxon>Chitinophagaceae</taxon>
        <taxon>Chitinophaga</taxon>
    </lineage>
</organism>
<evidence type="ECO:0000256" key="2">
    <source>
        <dbReference type="ARBA" id="ARBA00006275"/>
    </source>
</evidence>
<dbReference type="AlphaFoldDB" id="A0A7K1U383"/>
<dbReference type="Proteomes" id="UP000461730">
    <property type="component" value="Unassembled WGS sequence"/>
</dbReference>
<reference evidence="8 9" key="1">
    <citation type="submission" date="2019-12" db="EMBL/GenBank/DDBJ databases">
        <title>Chitinophaga sp. strain ysch24 (GDMCC 1.1355), whole genome shotgun sequence.</title>
        <authorList>
            <person name="Zhang X."/>
        </authorList>
    </citation>
    <scope>NUCLEOTIDE SEQUENCE [LARGE SCALE GENOMIC DNA]</scope>
    <source>
        <strain evidence="9">ysch24</strain>
    </source>
</reference>
<dbReference type="Pfam" id="PF07980">
    <property type="entry name" value="SusD_RagB"/>
    <property type="match status" value="1"/>
</dbReference>
<evidence type="ECO:0000256" key="5">
    <source>
        <dbReference type="ARBA" id="ARBA00023237"/>
    </source>
</evidence>
<evidence type="ECO:0000313" key="8">
    <source>
        <dbReference type="EMBL" id="MVT08811.1"/>
    </source>
</evidence>
<keyword evidence="9" id="KW-1185">Reference proteome</keyword>
<feature type="domain" description="RagB/SusD" evidence="6">
    <location>
        <begin position="357"/>
        <end position="468"/>
    </location>
</feature>
<evidence type="ECO:0000259" key="6">
    <source>
        <dbReference type="Pfam" id="PF07980"/>
    </source>
</evidence>
<sequence length="499" mass="56061">MKSRNFNISGTILLLLIIFGMPSCKKWLDVQPSTRLDRAELFKKEEGYRDALAGVYGNLTTPALYGREMTYGTLDVLAGYYNPASVGSTLYYSFYNNFPYKRDNASRSDECVAVVDSMWIGMYNQVANLNSILDYIDGSKSIFSGDNYAVLKGETIGLRAFLHLDLLRLYGSSAQVGLASKSIPFVDTLSSLVSRLLTVEEASNRIINELQTALVLLENDPVRTGATPSPILASSVATAALAPYHNRRYHFNYYAVKAALARAYLWKGDKANALRYAKELIAEQASRFPWVLDANLTAINTAGAANKDRTFTTEHIFALNVRGLANDVPFYLSSAGAATPGNLLVTTNTVRNKIYENSTVDPRNQYLFTTYNSSFFTTKLYQDDATSTWFKYQVPVIRISEMYYIAAECEAGVSEGLNWLNVVRQARKLSPLTADAINTPATLMAEIQKEYQKEFIGEGQLWYFYKRLNYSVLPYSPRFTNIAWYVFDMPDNEYIYGGR</sequence>
<evidence type="ECO:0000313" key="9">
    <source>
        <dbReference type="Proteomes" id="UP000461730"/>
    </source>
</evidence>
<evidence type="ECO:0000256" key="1">
    <source>
        <dbReference type="ARBA" id="ARBA00004442"/>
    </source>
</evidence>
<dbReference type="InterPro" id="IPR011990">
    <property type="entry name" value="TPR-like_helical_dom_sf"/>
</dbReference>
<evidence type="ECO:0000256" key="4">
    <source>
        <dbReference type="ARBA" id="ARBA00023136"/>
    </source>
</evidence>
<dbReference type="InterPro" id="IPR033985">
    <property type="entry name" value="SusD-like_N"/>
</dbReference>
<feature type="domain" description="SusD-like N-terminal" evidence="7">
    <location>
        <begin position="114"/>
        <end position="223"/>
    </location>
</feature>
<accession>A0A7K1U383</accession>
<proteinExistence type="inferred from homology"/>
<gene>
    <name evidence="8" type="ORF">GO493_11105</name>
</gene>
<protein>
    <submittedName>
        <fullName evidence="8">RagB/SusD family nutrient uptake outer membrane protein</fullName>
    </submittedName>
</protein>
<dbReference type="EMBL" id="WRXN01000004">
    <property type="protein sequence ID" value="MVT08811.1"/>
    <property type="molecule type" value="Genomic_DNA"/>
</dbReference>
<evidence type="ECO:0000256" key="3">
    <source>
        <dbReference type="ARBA" id="ARBA00022729"/>
    </source>
</evidence>
<evidence type="ECO:0000259" key="7">
    <source>
        <dbReference type="Pfam" id="PF14322"/>
    </source>
</evidence>
<name>A0A7K1U383_9BACT</name>
<dbReference type="SUPFAM" id="SSF48452">
    <property type="entry name" value="TPR-like"/>
    <property type="match status" value="1"/>
</dbReference>
<keyword evidence="5" id="KW-0998">Cell outer membrane</keyword>
<keyword evidence="4" id="KW-0472">Membrane</keyword>
<comment type="subcellular location">
    <subcellularLocation>
        <location evidence="1">Cell outer membrane</location>
    </subcellularLocation>
</comment>
<dbReference type="InterPro" id="IPR012944">
    <property type="entry name" value="SusD_RagB_dom"/>
</dbReference>
<dbReference type="GO" id="GO:0009279">
    <property type="term" value="C:cell outer membrane"/>
    <property type="evidence" value="ECO:0007669"/>
    <property type="project" value="UniProtKB-SubCell"/>
</dbReference>
<dbReference type="RefSeq" id="WP_157306235.1">
    <property type="nucleotide sequence ID" value="NZ_WRXN01000004.1"/>
</dbReference>
<keyword evidence="3" id="KW-0732">Signal</keyword>
<dbReference type="Gene3D" id="1.25.40.390">
    <property type="match status" value="1"/>
</dbReference>
<dbReference type="Pfam" id="PF14322">
    <property type="entry name" value="SusD-like_3"/>
    <property type="match status" value="1"/>
</dbReference>
<comment type="similarity">
    <text evidence="2">Belongs to the SusD family.</text>
</comment>
<comment type="caution">
    <text evidence="8">The sequence shown here is derived from an EMBL/GenBank/DDBJ whole genome shotgun (WGS) entry which is preliminary data.</text>
</comment>